<keyword evidence="1" id="KW-0067">ATP-binding</keyword>
<proteinExistence type="inferred from homology"/>
<evidence type="ECO:0000256" key="1">
    <source>
        <dbReference type="HAMAP-Rule" id="MF_00122"/>
    </source>
</evidence>
<evidence type="ECO:0000313" key="3">
    <source>
        <dbReference type="EMBL" id="MUN28000.1"/>
    </source>
</evidence>
<accession>A0A6A9QIE7</accession>
<dbReference type="EC" id="6.3.5.-" evidence="1"/>
<comment type="caution">
    <text evidence="3">The sequence shown here is derived from an EMBL/GenBank/DDBJ whole genome shotgun (WGS) entry which is preliminary data.</text>
</comment>
<keyword evidence="3" id="KW-0808">Transferase</keyword>
<keyword evidence="1" id="KW-0436">Ligase</keyword>
<dbReference type="InterPro" id="IPR036113">
    <property type="entry name" value="Asp/Glu-ADT_sf_sub_c"/>
</dbReference>
<dbReference type="PANTHER" id="PTHR15004">
    <property type="entry name" value="GLUTAMYL-TRNA(GLN) AMIDOTRANSFERASE SUBUNIT C, MITOCHONDRIAL"/>
    <property type="match status" value="1"/>
</dbReference>
<dbReference type="GO" id="GO:0016740">
    <property type="term" value="F:transferase activity"/>
    <property type="evidence" value="ECO:0007669"/>
    <property type="project" value="UniProtKB-KW"/>
</dbReference>
<keyword evidence="1" id="KW-0547">Nucleotide-binding</keyword>
<comment type="subunit">
    <text evidence="1">Heterotrimer of A, B and C subunits.</text>
</comment>
<dbReference type="GO" id="GO:0006450">
    <property type="term" value="P:regulation of translational fidelity"/>
    <property type="evidence" value="ECO:0007669"/>
    <property type="project" value="InterPro"/>
</dbReference>
<keyword evidence="4" id="KW-1185">Reference proteome</keyword>
<dbReference type="EMBL" id="WGGD01000005">
    <property type="protein sequence ID" value="MUN28000.1"/>
    <property type="molecule type" value="Genomic_DNA"/>
</dbReference>
<dbReference type="GO" id="GO:0070681">
    <property type="term" value="P:glutaminyl-tRNAGln biosynthesis via transamidation"/>
    <property type="evidence" value="ECO:0007669"/>
    <property type="project" value="TreeGrafter"/>
</dbReference>
<dbReference type="GO" id="GO:0006412">
    <property type="term" value="P:translation"/>
    <property type="evidence" value="ECO:0007669"/>
    <property type="project" value="UniProtKB-UniRule"/>
</dbReference>
<dbReference type="PANTHER" id="PTHR15004:SF0">
    <property type="entry name" value="GLUTAMYL-TRNA(GLN) AMIDOTRANSFERASE SUBUNIT C, MITOCHONDRIAL"/>
    <property type="match status" value="1"/>
</dbReference>
<comment type="catalytic activity">
    <reaction evidence="1">
        <text>L-glutamyl-tRNA(Gln) + L-glutamine + ATP + H2O = L-glutaminyl-tRNA(Gln) + L-glutamate + ADP + phosphate + H(+)</text>
        <dbReference type="Rhea" id="RHEA:17521"/>
        <dbReference type="Rhea" id="RHEA-COMP:9681"/>
        <dbReference type="Rhea" id="RHEA-COMP:9684"/>
        <dbReference type="ChEBI" id="CHEBI:15377"/>
        <dbReference type="ChEBI" id="CHEBI:15378"/>
        <dbReference type="ChEBI" id="CHEBI:29985"/>
        <dbReference type="ChEBI" id="CHEBI:30616"/>
        <dbReference type="ChEBI" id="CHEBI:43474"/>
        <dbReference type="ChEBI" id="CHEBI:58359"/>
        <dbReference type="ChEBI" id="CHEBI:78520"/>
        <dbReference type="ChEBI" id="CHEBI:78521"/>
        <dbReference type="ChEBI" id="CHEBI:456216"/>
    </reaction>
</comment>
<sequence>MKVEVNDELINKLERLSLITLTDKERERIKNDVKQILDFFNKLNDANLDNIEPLFHPLPAGKLREDKPSPGLTRDEALSNVKRKENGYIVGPRTYGD</sequence>
<dbReference type="InterPro" id="IPR003837">
    <property type="entry name" value="GatC"/>
</dbReference>
<evidence type="ECO:0000313" key="4">
    <source>
        <dbReference type="Proteomes" id="UP000470772"/>
    </source>
</evidence>
<dbReference type="Gene3D" id="1.10.20.60">
    <property type="entry name" value="Glu-tRNAGln amidotransferase C subunit, N-terminal domain"/>
    <property type="match status" value="1"/>
</dbReference>
<reference evidence="3 4" key="1">
    <citation type="submission" date="2019-10" db="EMBL/GenBank/DDBJ databases">
        <title>Sequencing and Assembly of Multiple Reported Metal-Biooxidizing Members of the Extremely Thermoacidophilic Archaeal Family Sulfolobaceae.</title>
        <authorList>
            <person name="Counts J.A."/>
            <person name="Kelly R.M."/>
        </authorList>
    </citation>
    <scope>NUCLEOTIDE SEQUENCE [LARGE SCALE GENOMIC DNA]</scope>
    <source>
        <strain evidence="3 4">DSM 6482</strain>
    </source>
</reference>
<dbReference type="RefSeq" id="WP_054837792.1">
    <property type="nucleotide sequence ID" value="NZ_BBBY01000002.1"/>
</dbReference>
<comment type="catalytic activity">
    <reaction evidence="1">
        <text>L-aspartyl-tRNA(Asn) + L-glutamine + ATP + H2O = L-asparaginyl-tRNA(Asn) + L-glutamate + ADP + phosphate + 2 H(+)</text>
        <dbReference type="Rhea" id="RHEA:14513"/>
        <dbReference type="Rhea" id="RHEA-COMP:9674"/>
        <dbReference type="Rhea" id="RHEA-COMP:9677"/>
        <dbReference type="ChEBI" id="CHEBI:15377"/>
        <dbReference type="ChEBI" id="CHEBI:15378"/>
        <dbReference type="ChEBI" id="CHEBI:29985"/>
        <dbReference type="ChEBI" id="CHEBI:30616"/>
        <dbReference type="ChEBI" id="CHEBI:43474"/>
        <dbReference type="ChEBI" id="CHEBI:58359"/>
        <dbReference type="ChEBI" id="CHEBI:78515"/>
        <dbReference type="ChEBI" id="CHEBI:78516"/>
        <dbReference type="ChEBI" id="CHEBI:456216"/>
    </reaction>
</comment>
<feature type="region of interest" description="Disordered" evidence="2">
    <location>
        <begin position="59"/>
        <end position="78"/>
    </location>
</feature>
<dbReference type="SUPFAM" id="SSF141000">
    <property type="entry name" value="Glu-tRNAGln amidotransferase C subunit"/>
    <property type="match status" value="1"/>
</dbReference>
<organism evidence="3 4">
    <name type="scientific">Sulfuracidifex metallicus DSM 6482 = JCM 9184</name>
    <dbReference type="NCBI Taxonomy" id="523847"/>
    <lineage>
        <taxon>Archaea</taxon>
        <taxon>Thermoproteota</taxon>
        <taxon>Thermoprotei</taxon>
        <taxon>Sulfolobales</taxon>
        <taxon>Sulfolobaceae</taxon>
        <taxon>Sulfuracidifex</taxon>
    </lineage>
</organism>
<gene>
    <name evidence="1 3" type="primary">gatC</name>
    <name evidence="3" type="ORF">GC250_00615</name>
</gene>
<dbReference type="GO" id="GO:0005524">
    <property type="term" value="F:ATP binding"/>
    <property type="evidence" value="ECO:0007669"/>
    <property type="project" value="UniProtKB-KW"/>
</dbReference>
<dbReference type="GO" id="GO:0050567">
    <property type="term" value="F:glutaminyl-tRNA synthase (glutamine-hydrolyzing) activity"/>
    <property type="evidence" value="ECO:0007669"/>
    <property type="project" value="UniProtKB-UniRule"/>
</dbReference>
<dbReference type="Pfam" id="PF02686">
    <property type="entry name" value="GatC"/>
    <property type="match status" value="1"/>
</dbReference>
<feature type="compositionally biased region" description="Basic and acidic residues" evidence="2">
    <location>
        <begin position="62"/>
        <end position="78"/>
    </location>
</feature>
<dbReference type="AlphaFoldDB" id="A0A6A9QIE7"/>
<evidence type="ECO:0000256" key="2">
    <source>
        <dbReference type="SAM" id="MobiDB-lite"/>
    </source>
</evidence>
<keyword evidence="1" id="KW-0648">Protein biosynthesis</keyword>
<dbReference type="NCBIfam" id="NF000684">
    <property type="entry name" value="PRK00034.3-4"/>
    <property type="match status" value="1"/>
</dbReference>
<comment type="similarity">
    <text evidence="1">Belongs to the GatC family.</text>
</comment>
<name>A0A6A9QIE7_SULME</name>
<dbReference type="Proteomes" id="UP000470772">
    <property type="component" value="Unassembled WGS sequence"/>
</dbReference>
<dbReference type="NCBIfam" id="TIGR00135">
    <property type="entry name" value="gatC"/>
    <property type="match status" value="1"/>
</dbReference>
<comment type="function">
    <text evidence="1">Allows the formation of correctly charged Asn-tRNA(Asn) or Gln-tRNA(Gln) through the transamidation of misacylated Asp-tRNA(Asn) or Glu-tRNA(Gln) in organisms which lack either or both of asparaginyl-tRNA or glutaminyl-tRNA synthetases. The reaction takes place in the presence of glutamine and ATP through an activated phospho-Asp-tRNA(Asn) or phospho-Glu-tRNA(Gln).</text>
</comment>
<dbReference type="OrthoDB" id="35548at2157"/>
<dbReference type="HAMAP" id="MF_00122">
    <property type="entry name" value="GatC"/>
    <property type="match status" value="1"/>
</dbReference>
<protein>
    <recommendedName>
        <fullName evidence="1">Aspartyl/glutamyl-tRNA(Asn/Gln) amidotransferase subunit C</fullName>
        <shortName evidence="1">Asp/Glu-ADT subunit C</shortName>
        <ecNumber evidence="1">6.3.5.-</ecNumber>
    </recommendedName>
</protein>